<dbReference type="InterPro" id="IPR053793">
    <property type="entry name" value="PB1-like"/>
</dbReference>
<dbReference type="PROSITE" id="PS51745">
    <property type="entry name" value="PB1"/>
    <property type="match status" value="1"/>
</dbReference>
<dbReference type="VEuPathDB" id="VectorBase:GBRI008328"/>
<reference evidence="3" key="1">
    <citation type="submission" date="2014-03" db="EMBL/GenBank/DDBJ databases">
        <authorList>
            <person name="Aksoy S."/>
            <person name="Warren W."/>
            <person name="Wilson R.K."/>
        </authorList>
    </citation>
    <scope>NUCLEOTIDE SEQUENCE [LARGE SCALE GENOMIC DNA]</scope>
    <source>
        <strain evidence="3">IAEA</strain>
    </source>
</reference>
<evidence type="ECO:0000313" key="3">
    <source>
        <dbReference type="Proteomes" id="UP000091820"/>
    </source>
</evidence>
<evidence type="ECO:0000259" key="1">
    <source>
        <dbReference type="PROSITE" id="PS51745"/>
    </source>
</evidence>
<proteinExistence type="predicted"/>
<name>A0A1A9W6V0_9MUSC</name>
<sequence>MELREDVVKVSYTINKNRSLHTFLRSVPLSYWGMKNAIEDYLFSKRRLPIFELRTFWRDEEGDEIEMSNDSDYEIFNSFCEKNRHIFVAPCTDICMPHSKTSSI</sequence>
<evidence type="ECO:0000313" key="2">
    <source>
        <dbReference type="EnsemblMetazoa" id="GBRI008328-PA"/>
    </source>
</evidence>
<keyword evidence="3" id="KW-1185">Reference proteome</keyword>
<dbReference type="AlphaFoldDB" id="A0A1A9W6V0"/>
<dbReference type="STRING" id="37001.A0A1A9W6V0"/>
<protein>
    <submittedName>
        <fullName evidence="2">PB1 domain-containing protein</fullName>
    </submittedName>
</protein>
<feature type="domain" description="PB1" evidence="1">
    <location>
        <begin position="5"/>
        <end position="94"/>
    </location>
</feature>
<reference evidence="2" key="2">
    <citation type="submission" date="2020-05" db="UniProtKB">
        <authorList>
            <consortium name="EnsemblMetazoa"/>
        </authorList>
    </citation>
    <scope>IDENTIFICATION</scope>
    <source>
        <strain evidence="2">IAEA</strain>
    </source>
</reference>
<dbReference type="EnsemblMetazoa" id="GBRI008328-RA">
    <property type="protein sequence ID" value="GBRI008328-PA"/>
    <property type="gene ID" value="GBRI008328"/>
</dbReference>
<dbReference type="SUPFAM" id="SSF54277">
    <property type="entry name" value="CAD &amp; PB1 domains"/>
    <property type="match status" value="1"/>
</dbReference>
<organism evidence="2 3">
    <name type="scientific">Glossina brevipalpis</name>
    <dbReference type="NCBI Taxonomy" id="37001"/>
    <lineage>
        <taxon>Eukaryota</taxon>
        <taxon>Metazoa</taxon>
        <taxon>Ecdysozoa</taxon>
        <taxon>Arthropoda</taxon>
        <taxon>Hexapoda</taxon>
        <taxon>Insecta</taxon>
        <taxon>Pterygota</taxon>
        <taxon>Neoptera</taxon>
        <taxon>Endopterygota</taxon>
        <taxon>Diptera</taxon>
        <taxon>Brachycera</taxon>
        <taxon>Muscomorpha</taxon>
        <taxon>Hippoboscoidea</taxon>
        <taxon>Glossinidae</taxon>
        <taxon>Glossina</taxon>
    </lineage>
</organism>
<accession>A0A1A9W6V0</accession>
<dbReference type="Proteomes" id="UP000091820">
    <property type="component" value="Unassembled WGS sequence"/>
</dbReference>